<keyword evidence="1" id="KW-0732">Signal</keyword>
<accession>A0A2S0NDF6</accession>
<dbReference type="KEGG" id="phr:C6569_13910"/>
<feature type="signal peptide" evidence="1">
    <location>
        <begin position="1"/>
        <end position="25"/>
    </location>
</feature>
<dbReference type="OrthoDB" id="7362478at2"/>
<dbReference type="Pfam" id="PF06186">
    <property type="entry name" value="DUF992"/>
    <property type="match status" value="1"/>
</dbReference>
<evidence type="ECO:0000256" key="1">
    <source>
        <dbReference type="SAM" id="SignalP"/>
    </source>
</evidence>
<evidence type="ECO:0000313" key="2">
    <source>
        <dbReference type="EMBL" id="AVO46077.1"/>
    </source>
</evidence>
<evidence type="ECO:0000313" key="3">
    <source>
        <dbReference type="Proteomes" id="UP000237889"/>
    </source>
</evidence>
<dbReference type="InterPro" id="IPR009333">
    <property type="entry name" value="DUF992"/>
</dbReference>
<organism evidence="2 3">
    <name type="scientific">Phreatobacter cathodiphilus</name>
    <dbReference type="NCBI Taxonomy" id="1868589"/>
    <lineage>
        <taxon>Bacteria</taxon>
        <taxon>Pseudomonadati</taxon>
        <taxon>Pseudomonadota</taxon>
        <taxon>Alphaproteobacteria</taxon>
        <taxon>Hyphomicrobiales</taxon>
        <taxon>Phreatobacteraceae</taxon>
        <taxon>Phreatobacter</taxon>
    </lineage>
</organism>
<name>A0A2S0NDF6_9HYPH</name>
<gene>
    <name evidence="2" type="ORF">C6569_13910</name>
</gene>
<dbReference type="EMBL" id="CP027668">
    <property type="protein sequence ID" value="AVO46077.1"/>
    <property type="molecule type" value="Genomic_DNA"/>
</dbReference>
<dbReference type="RefSeq" id="WP_106749418.1">
    <property type="nucleotide sequence ID" value="NZ_CP027668.1"/>
</dbReference>
<proteinExistence type="predicted"/>
<feature type="chain" id="PRO_5015591170" evidence="1">
    <location>
        <begin position="26"/>
        <end position="164"/>
    </location>
</feature>
<dbReference type="AlphaFoldDB" id="A0A2S0NDF6"/>
<keyword evidence="3" id="KW-1185">Reference proteome</keyword>
<reference evidence="2 3" key="1">
    <citation type="submission" date="2018-03" db="EMBL/GenBank/DDBJ databases">
        <title>Genome sequencing of Phreatobacter sp.</title>
        <authorList>
            <person name="Kim S.-J."/>
            <person name="Heo J."/>
            <person name="Kwon S.-W."/>
        </authorList>
    </citation>
    <scope>NUCLEOTIDE SEQUENCE [LARGE SCALE GENOMIC DNA]</scope>
    <source>
        <strain evidence="2 3">S-12</strain>
    </source>
</reference>
<sequence>MTRSLALAGAACLAAGLAVPTAAEAQQRPTRVGVLTCNVAPAVGFIVGSRRDMSCVFQPDRRGRREGYVGTFTRVGLDVGITGRGVLAWTVFAPTRRTSPYQLAGSYSGASAQATVAVGLGANALVGGSRDTVALQPLSVQAQTGVNLALGVGNLTLRRAPLRR</sequence>
<protein>
    <submittedName>
        <fullName evidence="2">DUF992 domain-containing protein</fullName>
    </submittedName>
</protein>
<dbReference type="Proteomes" id="UP000237889">
    <property type="component" value="Chromosome"/>
</dbReference>